<evidence type="ECO:0000313" key="4">
    <source>
        <dbReference type="Proteomes" id="UP000479000"/>
    </source>
</evidence>
<dbReference type="Proteomes" id="UP000479000">
    <property type="component" value="Unassembled WGS sequence"/>
</dbReference>
<dbReference type="InterPro" id="IPR036378">
    <property type="entry name" value="FAS1_dom_sf"/>
</dbReference>
<dbReference type="Pfam" id="PF02469">
    <property type="entry name" value="Fasciclin"/>
    <property type="match status" value="1"/>
</dbReference>
<dbReference type="Gene3D" id="2.30.180.10">
    <property type="entry name" value="FAS1 domain"/>
    <property type="match status" value="1"/>
</dbReference>
<evidence type="ECO:0000313" key="3">
    <source>
        <dbReference type="EMBL" id="CAB0004269.1"/>
    </source>
</evidence>
<feature type="non-terminal residue" evidence="3">
    <location>
        <position position="1"/>
    </location>
</feature>
<sequence>YRSRTRPSVDSSQRHHFGTDRKRSPAHTTEGCPPDAICCSNVGPSSWPFVSTVRNLEGSTIPTNRPRSGVVTFGGVPVETCDVIARDGIIHVIDGV</sequence>
<dbReference type="EMBL" id="CADCXU010014786">
    <property type="protein sequence ID" value="CAB0004269.1"/>
    <property type="molecule type" value="Genomic_DNA"/>
</dbReference>
<dbReference type="InterPro" id="IPR000782">
    <property type="entry name" value="FAS1_domain"/>
</dbReference>
<proteinExistence type="predicted"/>
<feature type="non-terminal residue" evidence="3">
    <location>
        <position position="96"/>
    </location>
</feature>
<evidence type="ECO:0000256" key="1">
    <source>
        <dbReference type="SAM" id="MobiDB-lite"/>
    </source>
</evidence>
<dbReference type="AlphaFoldDB" id="A0A6H5GRP1"/>
<feature type="compositionally biased region" description="Polar residues" evidence="1">
    <location>
        <begin position="1"/>
        <end position="11"/>
    </location>
</feature>
<dbReference type="OrthoDB" id="286301at2759"/>
<protein>
    <recommendedName>
        <fullName evidence="2">FAS1 domain-containing protein</fullName>
    </recommendedName>
</protein>
<name>A0A6H5GRP1_9HEMI</name>
<reference evidence="3 4" key="1">
    <citation type="submission" date="2020-02" db="EMBL/GenBank/DDBJ databases">
        <authorList>
            <person name="Ferguson B K."/>
        </authorList>
    </citation>
    <scope>NUCLEOTIDE SEQUENCE [LARGE SCALE GENOMIC DNA]</scope>
</reference>
<gene>
    <name evidence="3" type="ORF">NTEN_LOCUS9746</name>
</gene>
<keyword evidence="4" id="KW-1185">Reference proteome</keyword>
<organism evidence="3 4">
    <name type="scientific">Nesidiocoris tenuis</name>
    <dbReference type="NCBI Taxonomy" id="355587"/>
    <lineage>
        <taxon>Eukaryota</taxon>
        <taxon>Metazoa</taxon>
        <taxon>Ecdysozoa</taxon>
        <taxon>Arthropoda</taxon>
        <taxon>Hexapoda</taxon>
        <taxon>Insecta</taxon>
        <taxon>Pterygota</taxon>
        <taxon>Neoptera</taxon>
        <taxon>Paraneoptera</taxon>
        <taxon>Hemiptera</taxon>
        <taxon>Heteroptera</taxon>
        <taxon>Panheteroptera</taxon>
        <taxon>Cimicomorpha</taxon>
        <taxon>Miridae</taxon>
        <taxon>Dicyphina</taxon>
        <taxon>Nesidiocoris</taxon>
    </lineage>
</organism>
<dbReference type="SUPFAM" id="SSF82153">
    <property type="entry name" value="FAS1 domain"/>
    <property type="match status" value="1"/>
</dbReference>
<evidence type="ECO:0000259" key="2">
    <source>
        <dbReference type="Pfam" id="PF02469"/>
    </source>
</evidence>
<feature type="domain" description="FAS1" evidence="2">
    <location>
        <begin position="45"/>
        <end position="96"/>
    </location>
</feature>
<accession>A0A6H5GRP1</accession>
<feature type="region of interest" description="Disordered" evidence="1">
    <location>
        <begin position="1"/>
        <end position="30"/>
    </location>
</feature>